<dbReference type="Proteomes" id="UP000807504">
    <property type="component" value="Unassembled WGS sequence"/>
</dbReference>
<proteinExistence type="predicted"/>
<reference evidence="2" key="2">
    <citation type="submission" date="2020-06" db="EMBL/GenBank/DDBJ databases">
        <authorList>
            <person name="Sheffer M."/>
        </authorList>
    </citation>
    <scope>NUCLEOTIDE SEQUENCE</scope>
</reference>
<keyword evidence="1" id="KW-0732">Signal</keyword>
<dbReference type="EMBL" id="JABXBU010002230">
    <property type="protein sequence ID" value="KAF8766597.1"/>
    <property type="molecule type" value="Genomic_DNA"/>
</dbReference>
<evidence type="ECO:0000313" key="2">
    <source>
        <dbReference type="EMBL" id="KAF8766597.1"/>
    </source>
</evidence>
<dbReference type="AlphaFoldDB" id="A0A8T0E5C4"/>
<gene>
    <name evidence="2" type="ORF">HNY73_019645</name>
</gene>
<comment type="caution">
    <text evidence="2">The sequence shown here is derived from an EMBL/GenBank/DDBJ whole genome shotgun (WGS) entry which is preliminary data.</text>
</comment>
<organism evidence="2 3">
    <name type="scientific">Argiope bruennichi</name>
    <name type="common">Wasp spider</name>
    <name type="synonym">Aranea bruennichi</name>
    <dbReference type="NCBI Taxonomy" id="94029"/>
    <lineage>
        <taxon>Eukaryota</taxon>
        <taxon>Metazoa</taxon>
        <taxon>Ecdysozoa</taxon>
        <taxon>Arthropoda</taxon>
        <taxon>Chelicerata</taxon>
        <taxon>Arachnida</taxon>
        <taxon>Araneae</taxon>
        <taxon>Araneomorphae</taxon>
        <taxon>Entelegynae</taxon>
        <taxon>Araneoidea</taxon>
        <taxon>Araneidae</taxon>
        <taxon>Argiope</taxon>
    </lineage>
</organism>
<sequence length="171" mass="18961">MKINMKLSLILLIAAVMYVAAEPEPEPEPGHHGDEKVIVIREKGEQKHHHHHKHHHEHTHGFDIPAVEDHEFKNLPEISHGHGLDVGGNSDIEITPHHGDVFQHDLFEGKTSEADASFPEFNSGINHDSFFSAGHGAQEYPTFRSQGLRGDPIFAKLGLSSVDRSGAFVKV</sequence>
<name>A0A8T0E5C4_ARGBR</name>
<feature type="signal peptide" evidence="1">
    <location>
        <begin position="1"/>
        <end position="21"/>
    </location>
</feature>
<feature type="chain" id="PRO_5035756391" evidence="1">
    <location>
        <begin position="22"/>
        <end position="171"/>
    </location>
</feature>
<evidence type="ECO:0000313" key="3">
    <source>
        <dbReference type="Proteomes" id="UP000807504"/>
    </source>
</evidence>
<keyword evidence="3" id="KW-1185">Reference proteome</keyword>
<accession>A0A8T0E5C4</accession>
<evidence type="ECO:0000256" key="1">
    <source>
        <dbReference type="SAM" id="SignalP"/>
    </source>
</evidence>
<protein>
    <submittedName>
        <fullName evidence="2">Uncharacterized protein</fullName>
    </submittedName>
</protein>
<reference evidence="2" key="1">
    <citation type="journal article" date="2020" name="bioRxiv">
        <title>Chromosome-level reference genome of the European wasp spider Argiope bruennichi: a resource for studies on range expansion and evolutionary adaptation.</title>
        <authorList>
            <person name="Sheffer M.M."/>
            <person name="Hoppe A."/>
            <person name="Krehenwinkel H."/>
            <person name="Uhl G."/>
            <person name="Kuss A.W."/>
            <person name="Jensen L."/>
            <person name="Jensen C."/>
            <person name="Gillespie R.G."/>
            <person name="Hoff K.J."/>
            <person name="Prost S."/>
        </authorList>
    </citation>
    <scope>NUCLEOTIDE SEQUENCE</scope>
</reference>